<dbReference type="Gene3D" id="2.40.50.100">
    <property type="match status" value="1"/>
</dbReference>
<feature type="domain" description="Multidrug resistance protein MdtA-like C-terminal permuted SH3" evidence="4">
    <location>
        <begin position="230"/>
        <end position="284"/>
    </location>
</feature>
<keyword evidence="2" id="KW-0175">Coiled coil</keyword>
<dbReference type="PROSITE" id="PS51257">
    <property type="entry name" value="PROKAR_LIPOPROTEIN"/>
    <property type="match status" value="1"/>
</dbReference>
<dbReference type="AlphaFoldDB" id="A0A833L193"/>
<evidence type="ECO:0000313" key="8">
    <source>
        <dbReference type="Proteomes" id="UP000488506"/>
    </source>
</evidence>
<organism evidence="7 8">
    <name type="scientific">Candidatus Saganbacteria bacterium</name>
    <dbReference type="NCBI Taxonomy" id="2575572"/>
    <lineage>
        <taxon>Bacteria</taxon>
        <taxon>Bacillati</taxon>
        <taxon>Saganbacteria</taxon>
    </lineage>
</organism>
<accession>A0A833L193</accession>
<keyword evidence="3" id="KW-0732">Signal</keyword>
<evidence type="ECO:0000256" key="3">
    <source>
        <dbReference type="SAM" id="SignalP"/>
    </source>
</evidence>
<feature type="signal peptide" evidence="3">
    <location>
        <begin position="1"/>
        <end position="20"/>
    </location>
</feature>
<dbReference type="InterPro" id="IPR058636">
    <property type="entry name" value="Beta-barrel_YknX"/>
</dbReference>
<dbReference type="Pfam" id="PF25973">
    <property type="entry name" value="BSH_CzcB"/>
    <property type="match status" value="1"/>
</dbReference>
<evidence type="ECO:0000256" key="2">
    <source>
        <dbReference type="ARBA" id="ARBA00023054"/>
    </source>
</evidence>
<dbReference type="EMBL" id="WPAF01000008">
    <property type="protein sequence ID" value="KAF0134395.1"/>
    <property type="molecule type" value="Genomic_DNA"/>
</dbReference>
<dbReference type="PANTHER" id="PTHR32347">
    <property type="entry name" value="EFFLUX SYSTEM COMPONENT YKNX-RELATED"/>
    <property type="match status" value="1"/>
</dbReference>
<proteinExistence type="predicted"/>
<dbReference type="InterPro" id="IPR058627">
    <property type="entry name" value="MdtA-like_C"/>
</dbReference>
<dbReference type="GO" id="GO:0030313">
    <property type="term" value="C:cell envelope"/>
    <property type="evidence" value="ECO:0007669"/>
    <property type="project" value="UniProtKB-SubCell"/>
</dbReference>
<name>A0A833L193_UNCSA</name>
<dbReference type="Pfam" id="PF25967">
    <property type="entry name" value="RND-MFP_C"/>
    <property type="match status" value="1"/>
</dbReference>
<dbReference type="InterPro" id="IPR058647">
    <property type="entry name" value="BSH_CzcB-like"/>
</dbReference>
<protein>
    <submittedName>
        <fullName evidence="7">Macrolide-specific efflux protein MacA</fullName>
    </submittedName>
</protein>
<dbReference type="Pfam" id="PF25990">
    <property type="entry name" value="Beta-barrel_YknX"/>
    <property type="match status" value="1"/>
</dbReference>
<dbReference type="InterPro" id="IPR050465">
    <property type="entry name" value="UPF0194_transport"/>
</dbReference>
<evidence type="ECO:0000256" key="1">
    <source>
        <dbReference type="ARBA" id="ARBA00004196"/>
    </source>
</evidence>
<gene>
    <name evidence="7" type="ORF">FD145_620</name>
</gene>
<evidence type="ECO:0000313" key="7">
    <source>
        <dbReference type="EMBL" id="KAF0134395.1"/>
    </source>
</evidence>
<feature type="chain" id="PRO_5032531642" evidence="3">
    <location>
        <begin position="21"/>
        <end position="313"/>
    </location>
</feature>
<evidence type="ECO:0000259" key="5">
    <source>
        <dbReference type="Pfam" id="PF25973"/>
    </source>
</evidence>
<evidence type="ECO:0000259" key="6">
    <source>
        <dbReference type="Pfam" id="PF25990"/>
    </source>
</evidence>
<feature type="domain" description="CzcB-like barrel-sandwich hybrid" evidence="5">
    <location>
        <begin position="55"/>
        <end position="146"/>
    </location>
</feature>
<dbReference type="Gene3D" id="2.40.420.20">
    <property type="match status" value="1"/>
</dbReference>
<reference evidence="7 8" key="1">
    <citation type="submission" date="2019-12" db="EMBL/GenBank/DDBJ databases">
        <authorList>
            <person name="Wolfe R."/>
            <person name="Danczak R."/>
            <person name="Wilkins M."/>
        </authorList>
    </citation>
    <scope>NUCLEOTIDE SEQUENCE [LARGE SCALE GENOMIC DNA]</scope>
    <source>
        <strain evidence="7">X2_MaxBin.013</strain>
    </source>
</reference>
<dbReference type="Gene3D" id="2.40.30.170">
    <property type="match status" value="1"/>
</dbReference>
<dbReference type="Proteomes" id="UP000488506">
    <property type="component" value="Unassembled WGS sequence"/>
</dbReference>
<feature type="domain" description="YknX-like beta-barrel" evidence="6">
    <location>
        <begin position="148"/>
        <end position="222"/>
    </location>
</feature>
<dbReference type="SUPFAM" id="SSF111369">
    <property type="entry name" value="HlyD-like secretion proteins"/>
    <property type="match status" value="1"/>
</dbReference>
<comment type="subcellular location">
    <subcellularLocation>
        <location evidence="1">Cell envelope</location>
    </subcellularLocation>
</comment>
<evidence type="ECO:0000259" key="4">
    <source>
        <dbReference type="Pfam" id="PF25967"/>
    </source>
</evidence>
<sequence length="313" mass="34799">MKIRNLAVFVAILLMLSSCAGKKKAEEYKTAKITRGNIVANIPTSGIVMPRNRLEIKPPISGRVEEVLVSEGQNVKRSQVLLWLSSNDRATLLDAARSQGEEEYKKWQEVYKPAPIVAPINGFIIKRNIEPGQSVSLSDAVLVMADKLIVKAQVDETDIGRIRLGQPVNIILDAYPEKPIRGTVSHIAYEAKVISNVVMYEVDVAPQSVPLYFRSGMSATIEFKQDGRTNVLLVPINAVKKRGSSSFVFVKDKDRKPKAQMVELGLENTDHVELLSGLKEGDEILLLPNEAAQELLSRRNRGPQFNPFNSRTR</sequence>
<comment type="caution">
    <text evidence="7">The sequence shown here is derived from an EMBL/GenBank/DDBJ whole genome shotgun (WGS) entry which is preliminary data.</text>
</comment>